<keyword evidence="2" id="KW-0614">Plasmid</keyword>
<name>A0ABY6F227_9ACTN</name>
<keyword evidence="3" id="KW-1185">Reference proteome</keyword>
<dbReference type="GO" id="GO:0016757">
    <property type="term" value="F:glycosyltransferase activity"/>
    <property type="evidence" value="ECO:0007669"/>
    <property type="project" value="UniProtKB-KW"/>
</dbReference>
<geneLocation type="plasmid" evidence="2 3">
    <name>punmamed3</name>
</geneLocation>
<keyword evidence="2" id="KW-0808">Transferase</keyword>
<dbReference type="InterPro" id="IPR001173">
    <property type="entry name" value="Glyco_trans_2-like"/>
</dbReference>
<protein>
    <submittedName>
        <fullName evidence="2">Glycosyltransferase</fullName>
        <ecNumber evidence="2">2.4.-.-</ecNumber>
    </submittedName>
</protein>
<accession>A0ABY6F227</accession>
<dbReference type="Gene3D" id="3.90.550.10">
    <property type="entry name" value="Spore Coat Polysaccharide Biosynthesis Protein SpsA, Chain A"/>
    <property type="match status" value="1"/>
</dbReference>
<dbReference type="EC" id="2.4.-.-" evidence="2"/>
<evidence type="ECO:0000313" key="2">
    <source>
        <dbReference type="EMBL" id="UXY40526.1"/>
    </source>
</evidence>
<evidence type="ECO:0000259" key="1">
    <source>
        <dbReference type="Pfam" id="PF00535"/>
    </source>
</evidence>
<dbReference type="RefSeq" id="WP_263280358.1">
    <property type="nucleotide sequence ID" value="NZ_CP106797.1"/>
</dbReference>
<keyword evidence="2" id="KW-0328">Glycosyltransferase</keyword>
<organism evidence="2 3">
    <name type="scientific">Streptomyces albidocamelliae</name>
    <dbReference type="NCBI Taxonomy" id="2981135"/>
    <lineage>
        <taxon>Bacteria</taxon>
        <taxon>Bacillati</taxon>
        <taxon>Actinomycetota</taxon>
        <taxon>Actinomycetes</taxon>
        <taxon>Kitasatosporales</taxon>
        <taxon>Streptomycetaceae</taxon>
        <taxon>Streptomyces</taxon>
    </lineage>
</organism>
<evidence type="ECO:0000313" key="3">
    <source>
        <dbReference type="Proteomes" id="UP001060733"/>
    </source>
</evidence>
<gene>
    <name evidence="2" type="ORF">N8I86_38850</name>
</gene>
<feature type="domain" description="Glycosyltransferase 2-like" evidence="1">
    <location>
        <begin position="5"/>
        <end position="114"/>
    </location>
</feature>
<proteinExistence type="predicted"/>
<dbReference type="SUPFAM" id="SSF53448">
    <property type="entry name" value="Nucleotide-diphospho-sugar transferases"/>
    <property type="match status" value="1"/>
</dbReference>
<dbReference type="InterPro" id="IPR029044">
    <property type="entry name" value="Nucleotide-diphossugar_trans"/>
</dbReference>
<dbReference type="EMBL" id="CP106797">
    <property type="protein sequence ID" value="UXY40526.1"/>
    <property type="molecule type" value="Genomic_DNA"/>
</dbReference>
<dbReference type="Proteomes" id="UP001060733">
    <property type="component" value="Plasmid punmamed3"/>
</dbReference>
<sequence>MPLISIITPVYDGGQQYMCEAYESLKAQSLPDGWGWEWIVQEDGPGSPASVLPSDDRISIGTNRKGGAAMARSIAMSRVRGDLVRALDADDLLPAGALSRAITTLTNHPDVAWCVSACLDLLPDGSLLPGPHDPPAGILAEGVMLAGYKAGRFPVVGTTLTAYTDLVHVVGGWPAVPASEDVALLLCCEAVSQGWMIDEPGAIYRKHSSQATAQQAHWDPDERAALDDLLLPRLEALRSLGWSWKPKVPLDDRGASS</sequence>
<dbReference type="Pfam" id="PF00535">
    <property type="entry name" value="Glycos_transf_2"/>
    <property type="match status" value="1"/>
</dbReference>
<reference evidence="2" key="1">
    <citation type="submission" date="2022-10" db="EMBL/GenBank/DDBJ databases">
        <authorList>
            <person name="Mo P."/>
        </authorList>
    </citation>
    <scope>NUCLEOTIDE SEQUENCE</scope>
    <source>
        <strain evidence="2">HUAS 14-6</strain>
        <plasmid evidence="2">punmamed3</plasmid>
    </source>
</reference>